<name>A0A0L0C8F4_LUCCU</name>
<feature type="region of interest" description="Disordered" evidence="1">
    <location>
        <begin position="247"/>
        <end position="345"/>
    </location>
</feature>
<reference evidence="3 4" key="1">
    <citation type="journal article" date="2015" name="Nat. Commun.">
        <title>Lucilia cuprina genome unlocks parasitic fly biology to underpin future interventions.</title>
        <authorList>
            <person name="Anstead C.A."/>
            <person name="Korhonen P.K."/>
            <person name="Young N.D."/>
            <person name="Hall R.S."/>
            <person name="Jex A.R."/>
            <person name="Murali S.C."/>
            <person name="Hughes D.S."/>
            <person name="Lee S.F."/>
            <person name="Perry T."/>
            <person name="Stroehlein A.J."/>
            <person name="Ansell B.R."/>
            <person name="Breugelmans B."/>
            <person name="Hofmann A."/>
            <person name="Qu J."/>
            <person name="Dugan S."/>
            <person name="Lee S.L."/>
            <person name="Chao H."/>
            <person name="Dinh H."/>
            <person name="Han Y."/>
            <person name="Doddapaneni H.V."/>
            <person name="Worley K.C."/>
            <person name="Muzny D.M."/>
            <person name="Ioannidis P."/>
            <person name="Waterhouse R.M."/>
            <person name="Zdobnov E.M."/>
            <person name="James P.J."/>
            <person name="Bagnall N.H."/>
            <person name="Kotze A.C."/>
            <person name="Gibbs R.A."/>
            <person name="Richards S."/>
            <person name="Batterham P."/>
            <person name="Gasser R.B."/>
        </authorList>
    </citation>
    <scope>NUCLEOTIDE SEQUENCE [LARGE SCALE GENOMIC DNA]</scope>
    <source>
        <strain evidence="3 4">LS</strain>
        <tissue evidence="3">Full body</tissue>
    </source>
</reference>
<gene>
    <name evidence="2" type="ORF">FF38_07920</name>
    <name evidence="3" type="ORF">FF38_08076</name>
</gene>
<protein>
    <submittedName>
        <fullName evidence="3">Uncharacterized protein</fullName>
    </submittedName>
</protein>
<dbReference type="Proteomes" id="UP000037069">
    <property type="component" value="Unassembled WGS sequence"/>
</dbReference>
<feature type="compositionally biased region" description="Basic residues" evidence="1">
    <location>
        <begin position="271"/>
        <end position="289"/>
    </location>
</feature>
<dbReference type="EMBL" id="JRES01001704">
    <property type="protein sequence ID" value="KNC20741.1"/>
    <property type="molecule type" value="Genomic_DNA"/>
</dbReference>
<dbReference type="InterPro" id="IPR038832">
    <property type="entry name" value="CDCA3"/>
</dbReference>
<feature type="compositionally biased region" description="Polar residues" evidence="1">
    <location>
        <begin position="247"/>
        <end position="256"/>
    </location>
</feature>
<evidence type="ECO:0000313" key="2">
    <source>
        <dbReference type="EMBL" id="KNC20741.1"/>
    </source>
</evidence>
<keyword evidence="4" id="KW-1185">Reference proteome</keyword>
<evidence type="ECO:0000256" key="1">
    <source>
        <dbReference type="SAM" id="MobiDB-lite"/>
    </source>
</evidence>
<organism evidence="3 4">
    <name type="scientific">Lucilia cuprina</name>
    <name type="common">Green bottle fly</name>
    <name type="synonym">Australian sheep blowfly</name>
    <dbReference type="NCBI Taxonomy" id="7375"/>
    <lineage>
        <taxon>Eukaryota</taxon>
        <taxon>Metazoa</taxon>
        <taxon>Ecdysozoa</taxon>
        <taxon>Arthropoda</taxon>
        <taxon>Hexapoda</taxon>
        <taxon>Insecta</taxon>
        <taxon>Pterygota</taxon>
        <taxon>Neoptera</taxon>
        <taxon>Endopterygota</taxon>
        <taxon>Diptera</taxon>
        <taxon>Brachycera</taxon>
        <taxon>Muscomorpha</taxon>
        <taxon>Oestroidea</taxon>
        <taxon>Calliphoridae</taxon>
        <taxon>Luciliinae</taxon>
        <taxon>Lucilia</taxon>
    </lineage>
</organism>
<dbReference type="EMBL" id="JRES01000864">
    <property type="protein sequence ID" value="KNC27684.1"/>
    <property type="molecule type" value="Genomic_DNA"/>
</dbReference>
<comment type="caution">
    <text evidence="3">The sequence shown here is derived from an EMBL/GenBank/DDBJ whole genome shotgun (WGS) entry which is preliminary data.</text>
</comment>
<feature type="compositionally biased region" description="Low complexity" evidence="1">
    <location>
        <begin position="175"/>
        <end position="185"/>
    </location>
</feature>
<proteinExistence type="predicted"/>
<feature type="region of interest" description="Disordered" evidence="1">
    <location>
        <begin position="175"/>
        <end position="195"/>
    </location>
</feature>
<dbReference type="PANTHER" id="PTHR34756">
    <property type="entry name" value="CELL DIVISION CYCLE-ASSOCIATED PROTEIN 3"/>
    <property type="match status" value="1"/>
</dbReference>
<dbReference type="OrthoDB" id="6337960at2759"/>
<sequence>MGAKQTKIEGSYLPSTPVAPGASSRIININVEGENNSLDPRSPAECRTPIYLQNKRIDTNVQLAPAEMPEHDSNTDNALDILRKRFFKGFTYNLNDPRSPSLNLNRTPLVFEDTLEKSLTLDDTFADLMVEPRLPESAIMEKQSEDKTQDNSVEDVDIEMSEEKVFVDLEAPITTSPQTPIIPQQEFDPRSPSIGVERTPIIFTDDDEADETSEDVMLENILATLTLNLNTSGNSSVVSLASQTNNVDFNDTNDLHSVNKPMNKHLDRVRAGKKSSPKATHRKPKRRLSRQQIYEDRENQIPTTPKLKVSQIDKNDSLKGKRTPLSCVRNRNGTHQARSRSVESSAKTFKTRLALTSFDDTLNPTDNHKVPNLRIMQQGSQDSLEL</sequence>
<evidence type="ECO:0000313" key="4">
    <source>
        <dbReference type="Proteomes" id="UP000037069"/>
    </source>
</evidence>
<accession>A0A0L0C8F4</accession>
<evidence type="ECO:0000313" key="3">
    <source>
        <dbReference type="EMBL" id="KNC27684.1"/>
    </source>
</evidence>
<dbReference type="AlphaFoldDB" id="A0A0L0C8F4"/>
<dbReference type="OMA" id="CVKNKPH"/>
<dbReference type="STRING" id="7375.A0A0L0C8F4"/>
<dbReference type="PANTHER" id="PTHR34756:SF1">
    <property type="entry name" value="CELL DIVISION CYCLE-ASSOCIATED PROTEIN 3"/>
    <property type="match status" value="1"/>
</dbReference>